<dbReference type="Proteomes" id="UP000007813">
    <property type="component" value="Unassembled WGS sequence"/>
</dbReference>
<organism evidence="2 3">
    <name type="scientific">Halogranum salarium B-1</name>
    <dbReference type="NCBI Taxonomy" id="1210908"/>
    <lineage>
        <taxon>Archaea</taxon>
        <taxon>Methanobacteriati</taxon>
        <taxon>Methanobacteriota</taxon>
        <taxon>Stenosarchaea group</taxon>
        <taxon>Halobacteria</taxon>
        <taxon>Halobacteriales</taxon>
        <taxon>Haloferacaceae</taxon>
    </lineage>
</organism>
<reference evidence="2 3" key="1">
    <citation type="journal article" date="2012" name="J. Bacteriol.">
        <title>Draft Genome Sequence of the Extremely Halophilic Archaeon Halogranum salarium B-1T.</title>
        <authorList>
            <person name="Kim K.K."/>
            <person name="Lee K.C."/>
            <person name="Lee J.S."/>
        </authorList>
    </citation>
    <scope>NUCLEOTIDE SEQUENCE [LARGE SCALE GENOMIC DNA]</scope>
    <source>
        <strain evidence="2 3">B-1</strain>
    </source>
</reference>
<proteinExistence type="predicted"/>
<sequence length="42" mass="4462">MVEHASTTNRGPESSAAVTVSERGSALVAPRHGTHLDDEREC</sequence>
<accession>J3A4N4</accession>
<dbReference type="AlphaFoldDB" id="J3A4N4"/>
<evidence type="ECO:0000313" key="3">
    <source>
        <dbReference type="Proteomes" id="UP000007813"/>
    </source>
</evidence>
<feature type="region of interest" description="Disordered" evidence="1">
    <location>
        <begin position="1"/>
        <end position="42"/>
    </location>
</feature>
<evidence type="ECO:0000313" key="2">
    <source>
        <dbReference type="EMBL" id="EJN60428.1"/>
    </source>
</evidence>
<dbReference type="EMBL" id="ALJD01000003">
    <property type="protein sequence ID" value="EJN60428.1"/>
    <property type="molecule type" value="Genomic_DNA"/>
</dbReference>
<protein>
    <submittedName>
        <fullName evidence="2">Uncharacterized protein</fullName>
    </submittedName>
</protein>
<evidence type="ECO:0000256" key="1">
    <source>
        <dbReference type="SAM" id="MobiDB-lite"/>
    </source>
</evidence>
<comment type="caution">
    <text evidence="2">The sequence shown here is derived from an EMBL/GenBank/DDBJ whole genome shotgun (WGS) entry which is preliminary data.</text>
</comment>
<gene>
    <name evidence="2" type="ORF">HSB1_10310</name>
</gene>
<feature type="compositionally biased region" description="Polar residues" evidence="1">
    <location>
        <begin position="1"/>
        <end position="18"/>
    </location>
</feature>
<name>J3A4N4_9EURY</name>